<dbReference type="Proteomes" id="UP000299102">
    <property type="component" value="Unassembled WGS sequence"/>
</dbReference>
<gene>
    <name evidence="1" type="ORF">EVAR_20674_1</name>
</gene>
<keyword evidence="2" id="KW-1185">Reference proteome</keyword>
<sequence length="109" mass="12745">MDTSSEAIGIAETIKKIQEDAKFYRRGWHCNEEIVVRAMGEQESSNKLVRLEVQPDYNTKTLGLLWYADARTYKPFVDHRLGEIDERTKIDEWKWLLSALNVIDNATRD</sequence>
<evidence type="ECO:0000313" key="1">
    <source>
        <dbReference type="EMBL" id="GBP35301.1"/>
    </source>
</evidence>
<evidence type="ECO:0000313" key="2">
    <source>
        <dbReference type="Proteomes" id="UP000299102"/>
    </source>
</evidence>
<name>A0A4C1V8X2_EUMVA</name>
<comment type="caution">
    <text evidence="1">The sequence shown here is derived from an EMBL/GenBank/DDBJ whole genome shotgun (WGS) entry which is preliminary data.</text>
</comment>
<dbReference type="OrthoDB" id="6434680at2759"/>
<organism evidence="1 2">
    <name type="scientific">Eumeta variegata</name>
    <name type="common">Bagworm moth</name>
    <name type="synonym">Eumeta japonica</name>
    <dbReference type="NCBI Taxonomy" id="151549"/>
    <lineage>
        <taxon>Eukaryota</taxon>
        <taxon>Metazoa</taxon>
        <taxon>Ecdysozoa</taxon>
        <taxon>Arthropoda</taxon>
        <taxon>Hexapoda</taxon>
        <taxon>Insecta</taxon>
        <taxon>Pterygota</taxon>
        <taxon>Neoptera</taxon>
        <taxon>Endopterygota</taxon>
        <taxon>Lepidoptera</taxon>
        <taxon>Glossata</taxon>
        <taxon>Ditrysia</taxon>
        <taxon>Tineoidea</taxon>
        <taxon>Psychidae</taxon>
        <taxon>Oiketicinae</taxon>
        <taxon>Eumeta</taxon>
    </lineage>
</organism>
<protein>
    <submittedName>
        <fullName evidence="1">Uncharacterized protein</fullName>
    </submittedName>
</protein>
<dbReference type="EMBL" id="BGZK01000302">
    <property type="protein sequence ID" value="GBP35301.1"/>
    <property type="molecule type" value="Genomic_DNA"/>
</dbReference>
<proteinExistence type="predicted"/>
<dbReference type="AlphaFoldDB" id="A0A4C1V8X2"/>
<reference evidence="1 2" key="1">
    <citation type="journal article" date="2019" name="Commun. Biol.">
        <title>The bagworm genome reveals a unique fibroin gene that provides high tensile strength.</title>
        <authorList>
            <person name="Kono N."/>
            <person name="Nakamura H."/>
            <person name="Ohtoshi R."/>
            <person name="Tomita M."/>
            <person name="Numata K."/>
            <person name="Arakawa K."/>
        </authorList>
    </citation>
    <scope>NUCLEOTIDE SEQUENCE [LARGE SCALE GENOMIC DNA]</scope>
</reference>
<accession>A0A4C1V8X2</accession>